<evidence type="ECO:0000313" key="1">
    <source>
        <dbReference type="EMBL" id="CAI75796.1"/>
    </source>
</evidence>
<dbReference type="Proteomes" id="UP000001950">
    <property type="component" value="Chromosome 3"/>
</dbReference>
<protein>
    <submittedName>
        <fullName evidence="1">Uncharacterized protein</fullName>
    </submittedName>
</protein>
<keyword evidence="2" id="KW-1185">Reference proteome</keyword>
<proteinExistence type="predicted"/>
<evidence type="ECO:0000313" key="2">
    <source>
        <dbReference type="Proteomes" id="UP000001950"/>
    </source>
</evidence>
<gene>
    <name evidence="1" type="ORF">TA17775</name>
</gene>
<accession>Q4UBK5</accession>
<dbReference type="GeneID" id="3865179"/>
<organism evidence="1 2">
    <name type="scientific">Theileria annulata</name>
    <dbReference type="NCBI Taxonomy" id="5874"/>
    <lineage>
        <taxon>Eukaryota</taxon>
        <taxon>Sar</taxon>
        <taxon>Alveolata</taxon>
        <taxon>Apicomplexa</taxon>
        <taxon>Aconoidasida</taxon>
        <taxon>Piroplasmida</taxon>
        <taxon>Theileriidae</taxon>
        <taxon>Theileria</taxon>
    </lineage>
</organism>
<dbReference type="InParanoid" id="Q4UBK5"/>
<dbReference type="AlphaFoldDB" id="Q4UBK5"/>
<reference evidence="1 2" key="1">
    <citation type="journal article" date="2005" name="Science">
        <title>Genome of the host-cell transforming parasite Theileria annulata compared with T. parva.</title>
        <authorList>
            <person name="Pain A."/>
            <person name="Renauld H."/>
            <person name="Berriman M."/>
            <person name="Murphy L."/>
            <person name="Yeats C.A."/>
            <person name="Weir W."/>
            <person name="Kerhornou A."/>
            <person name="Aslett M."/>
            <person name="Bishop R."/>
            <person name="Bouchier C."/>
            <person name="Cochet M."/>
            <person name="Coulson R.M.R."/>
            <person name="Cronin A."/>
            <person name="de Villiers E.P."/>
            <person name="Fraser A."/>
            <person name="Fosker N."/>
            <person name="Gardner M."/>
            <person name="Goble A."/>
            <person name="Griffiths-Jones S."/>
            <person name="Harris D.E."/>
            <person name="Katzer F."/>
            <person name="Larke N."/>
            <person name="Lord A."/>
            <person name="Maser P."/>
            <person name="McKellar S."/>
            <person name="Mooney P."/>
            <person name="Morton F."/>
            <person name="Nene V."/>
            <person name="O'Neil S."/>
            <person name="Price C."/>
            <person name="Quail M.A."/>
            <person name="Rabbinowitsch E."/>
            <person name="Rawlings N.D."/>
            <person name="Rutter S."/>
            <person name="Saunders D."/>
            <person name="Seeger K."/>
            <person name="Shah T."/>
            <person name="Squares R."/>
            <person name="Squares S."/>
            <person name="Tivey A."/>
            <person name="Walker A.R."/>
            <person name="Woodward J."/>
            <person name="Dobbelaere D.A.E."/>
            <person name="Langsley G."/>
            <person name="Rajandream M.A."/>
            <person name="McKeever D."/>
            <person name="Shiels B."/>
            <person name="Tait A."/>
            <person name="Barrell B.G."/>
            <person name="Hall N."/>
        </authorList>
    </citation>
    <scope>NUCLEOTIDE SEQUENCE [LARGE SCALE GENOMIC DNA]</scope>
    <source>
        <strain evidence="2">Ankara</strain>
    </source>
</reference>
<name>Q4UBK5_THEAN</name>
<sequence>MKLMNKERRVWRENLSIFGSFILDGLNLLISGNANLHTFHLNLPNIYKLIYVILNGRMNTFHDGLNPQKPYFVINMALP</sequence>
<dbReference type="KEGG" id="tan:TA17775"/>
<dbReference type="EMBL" id="CR940352">
    <property type="protein sequence ID" value="CAI75796.1"/>
    <property type="molecule type" value="Genomic_DNA"/>
</dbReference>
<dbReference type="RefSeq" id="XP_955272.1">
    <property type="nucleotide sequence ID" value="XM_950179.1"/>
</dbReference>
<dbReference type="VEuPathDB" id="PiroplasmaDB:TA17775"/>